<gene>
    <name evidence="2" type="ORF">FB388_4197</name>
</gene>
<feature type="transmembrane region" description="Helical" evidence="1">
    <location>
        <begin position="107"/>
        <end position="130"/>
    </location>
</feature>
<sequence>MSRGKPMLGFSWPVLVGLAALAAPRVVLHDPGIIEEGSFVNGLFVFVPPACWVAAVLWKRPRRPFVTVVVIGAMYGVFLAVGHQLLWDAAFPAGIDSSVPEAAMRTAATMSSLVVGTVVGVVTGAIATLLCRIVPATPADDSSTDRGGERAH</sequence>
<dbReference type="OrthoDB" id="2658663at2"/>
<organism evidence="2 3">
    <name type="scientific">Pseudonocardia cypriaca</name>
    <dbReference type="NCBI Taxonomy" id="882449"/>
    <lineage>
        <taxon>Bacteria</taxon>
        <taxon>Bacillati</taxon>
        <taxon>Actinomycetota</taxon>
        <taxon>Actinomycetes</taxon>
        <taxon>Pseudonocardiales</taxon>
        <taxon>Pseudonocardiaceae</taxon>
        <taxon>Pseudonocardia</taxon>
    </lineage>
</organism>
<evidence type="ECO:0000313" key="2">
    <source>
        <dbReference type="EMBL" id="TQM37000.1"/>
    </source>
</evidence>
<comment type="caution">
    <text evidence="2">The sequence shown here is derived from an EMBL/GenBank/DDBJ whole genome shotgun (WGS) entry which is preliminary data.</text>
</comment>
<keyword evidence="1" id="KW-0472">Membrane</keyword>
<keyword evidence="1" id="KW-1133">Transmembrane helix</keyword>
<feature type="transmembrane region" description="Helical" evidence="1">
    <location>
        <begin position="38"/>
        <end position="58"/>
    </location>
</feature>
<feature type="transmembrane region" description="Helical" evidence="1">
    <location>
        <begin position="65"/>
        <end position="87"/>
    </location>
</feature>
<evidence type="ECO:0000256" key="1">
    <source>
        <dbReference type="SAM" id="Phobius"/>
    </source>
</evidence>
<protein>
    <submittedName>
        <fullName evidence="2">Uncharacterized protein</fullName>
    </submittedName>
</protein>
<reference evidence="2 3" key="1">
    <citation type="submission" date="2019-06" db="EMBL/GenBank/DDBJ databases">
        <title>Sequencing the genomes of 1000 actinobacteria strains.</title>
        <authorList>
            <person name="Klenk H.-P."/>
        </authorList>
    </citation>
    <scope>NUCLEOTIDE SEQUENCE [LARGE SCALE GENOMIC DNA]</scope>
    <source>
        <strain evidence="2 3">DSM 45511</strain>
    </source>
</reference>
<keyword evidence="3" id="KW-1185">Reference proteome</keyword>
<name>A0A543FT37_9PSEU</name>
<dbReference type="Proteomes" id="UP000319818">
    <property type="component" value="Unassembled WGS sequence"/>
</dbReference>
<dbReference type="RefSeq" id="WP_142103892.1">
    <property type="nucleotide sequence ID" value="NZ_VFPH01000002.1"/>
</dbReference>
<keyword evidence="1" id="KW-0812">Transmembrane</keyword>
<dbReference type="EMBL" id="VFPH01000002">
    <property type="protein sequence ID" value="TQM37000.1"/>
    <property type="molecule type" value="Genomic_DNA"/>
</dbReference>
<accession>A0A543FT37</accession>
<proteinExistence type="predicted"/>
<dbReference type="AlphaFoldDB" id="A0A543FT37"/>
<evidence type="ECO:0000313" key="3">
    <source>
        <dbReference type="Proteomes" id="UP000319818"/>
    </source>
</evidence>